<gene>
    <name evidence="1" type="ordered locus">Cyagr_0261</name>
</gene>
<dbReference type="Gene3D" id="2.40.10.120">
    <property type="match status" value="1"/>
</dbReference>
<reference evidence="2" key="1">
    <citation type="journal article" date="2013" name="Proc. Natl. Acad. Sci. U.S.A.">
        <title>Improving the coverage of the cyanobacterial phylum using diversity-driven genome sequencing.</title>
        <authorList>
            <person name="Shih P.M."/>
            <person name="Wu D."/>
            <person name="Latifi A."/>
            <person name="Axen S.D."/>
            <person name="Fewer D.P."/>
            <person name="Talla E."/>
            <person name="Calteau A."/>
            <person name="Cai F."/>
            <person name="Tandeau de Marsac N."/>
            <person name="Rippka R."/>
            <person name="Herdman M."/>
            <person name="Sivonen K."/>
            <person name="Coursin T."/>
            <person name="Laurent T."/>
            <person name="Goodwin L."/>
            <person name="Nolan M."/>
            <person name="Davenport K.W."/>
            <person name="Han C.S."/>
            <person name="Rubin E.M."/>
            <person name="Eisen J.A."/>
            <person name="Woyke T."/>
            <person name="Gugger M."/>
            <person name="Kerfeld C.A."/>
        </authorList>
    </citation>
    <scope>NUCLEOTIDE SEQUENCE [LARGE SCALE GENOMIC DNA]</scope>
    <source>
        <strain evidence="2">ATCC 27147 / PCC 6307</strain>
    </source>
</reference>
<dbReference type="STRING" id="292564.Cyagr_0261"/>
<protein>
    <recommendedName>
        <fullName evidence="3">Trypsin-like serine protease with C-terminal PDZ domain</fullName>
    </recommendedName>
</protein>
<dbReference type="RefSeq" id="WP_015107921.1">
    <property type="nucleotide sequence ID" value="NC_019675.1"/>
</dbReference>
<evidence type="ECO:0000313" key="1">
    <source>
        <dbReference type="EMBL" id="AFY27462.1"/>
    </source>
</evidence>
<name>K9P275_CYAGP</name>
<evidence type="ECO:0008006" key="3">
    <source>
        <dbReference type="Google" id="ProtNLM"/>
    </source>
</evidence>
<dbReference type="AlphaFoldDB" id="K9P275"/>
<organism evidence="1 2">
    <name type="scientific">Cyanobium gracile (strain ATCC 27147 / PCC 6307)</name>
    <dbReference type="NCBI Taxonomy" id="292564"/>
    <lineage>
        <taxon>Bacteria</taxon>
        <taxon>Bacillati</taxon>
        <taxon>Cyanobacteriota</taxon>
        <taxon>Cyanophyceae</taxon>
        <taxon>Synechococcales</taxon>
        <taxon>Prochlorococcaceae</taxon>
        <taxon>Cyanobium</taxon>
    </lineage>
</organism>
<dbReference type="eggNOG" id="COG0265">
    <property type="taxonomic scope" value="Bacteria"/>
</dbReference>
<dbReference type="EMBL" id="CP003495">
    <property type="protein sequence ID" value="AFY27462.1"/>
    <property type="molecule type" value="Genomic_DNA"/>
</dbReference>
<dbReference type="Pfam" id="PF13365">
    <property type="entry name" value="Trypsin_2"/>
    <property type="match status" value="1"/>
</dbReference>
<evidence type="ECO:0000313" key="2">
    <source>
        <dbReference type="Proteomes" id="UP000010388"/>
    </source>
</evidence>
<dbReference type="InterPro" id="IPR009003">
    <property type="entry name" value="Peptidase_S1_PA"/>
</dbReference>
<dbReference type="KEGG" id="cgc:Cyagr_0261"/>
<proteinExistence type="predicted"/>
<dbReference type="Proteomes" id="UP000010388">
    <property type="component" value="Chromosome"/>
</dbReference>
<dbReference type="HOGENOM" id="CLU_908260_0_0_3"/>
<sequence length="306" mass="32554">MSFLIHRLSPLLLSRLLSQRERMRIVSSKCHFARCGFALLSCFVLPPSWADESVVNEIHRRHVTALLTTVDGDPLGSGVVVGYRNGGYLVATSQHVVEGLQRVCVSRFDARATAAHVLRPTGKNQQTKSVDLALVWQPDSLNSAEKRKTPVVANIDGPPPSLAEFPLVTASGFPTPSQASLTAPQYTEASGLLLPLLAKPLQGGFDLTSTAAVRKGMSGGGVFLDDRLIGINGTHADPLWPGALLDETGQPVGVLLNRKLELVSLGLSVSNVRKALKVAAIPTPNEQKGLASLPCGSRSPAQQPAR</sequence>
<accession>K9P275</accession>
<dbReference type="SUPFAM" id="SSF50494">
    <property type="entry name" value="Trypsin-like serine proteases"/>
    <property type="match status" value="1"/>
</dbReference>